<dbReference type="AlphaFoldDB" id="A0A2I0CNY7"/>
<evidence type="ECO:0000313" key="4">
    <source>
        <dbReference type="Proteomes" id="UP000242861"/>
    </source>
</evidence>
<dbReference type="InterPro" id="IPR006171">
    <property type="entry name" value="TOPRIM_dom"/>
</dbReference>
<dbReference type="EMBL" id="PIYS01000018">
    <property type="protein sequence ID" value="PKF70851.1"/>
    <property type="molecule type" value="Genomic_DNA"/>
</dbReference>
<protein>
    <submittedName>
        <fullName evidence="3">Topoisomerase</fullName>
    </submittedName>
</protein>
<feature type="domain" description="Toprim" evidence="2">
    <location>
        <begin position="188"/>
        <end position="284"/>
    </location>
</feature>
<accession>A0A2I0CNY7</accession>
<dbReference type="GO" id="GO:0016853">
    <property type="term" value="F:isomerase activity"/>
    <property type="evidence" value="ECO:0007669"/>
    <property type="project" value="UniProtKB-KW"/>
</dbReference>
<organism evidence="3 4">
    <name type="scientific">Pseudomonas fluvialis</name>
    <dbReference type="NCBI Taxonomy" id="1793966"/>
    <lineage>
        <taxon>Bacteria</taxon>
        <taxon>Pseudomonadati</taxon>
        <taxon>Pseudomonadota</taxon>
        <taxon>Gammaproteobacteria</taxon>
        <taxon>Pseudomonadales</taxon>
        <taxon>Pseudomonadaceae</taxon>
        <taxon>Pseudomonas</taxon>
    </lineage>
</organism>
<evidence type="ECO:0000256" key="1">
    <source>
        <dbReference type="SAM" id="Coils"/>
    </source>
</evidence>
<reference evidence="4" key="1">
    <citation type="submission" date="2017-12" db="EMBL/GenBank/DDBJ databases">
        <authorList>
            <person name="Yu X.-Y."/>
        </authorList>
    </citation>
    <scope>NUCLEOTIDE SEQUENCE [LARGE SCALE GENOMIC DNA]</scope>
    <source>
        <strain evidence="4">ZYSR67-Z</strain>
    </source>
</reference>
<dbReference type="RefSeq" id="WP_101193595.1">
    <property type="nucleotide sequence ID" value="NZ_PIYS01000018.1"/>
</dbReference>
<evidence type="ECO:0000313" key="3">
    <source>
        <dbReference type="EMBL" id="PKF70851.1"/>
    </source>
</evidence>
<sequence>MDGLSDFRAALQAAWGPLDWLPVADGHLHRVHVPGDRPGTRNGWYVLHLDGLPWGSFGSWKTGTSHTWSSRAPATLLEREHLRQRIEQARHQREAEQHQRQQAAAERATRLWRDARRADPAHPYLVAKGCRPHTLRQQAGQLLVPLSRDGQLVNLQRIDLDGAKRFLSGGLIKGCCSTLGSIAAGQPLYLCEGWATGASIHEETGAAVACAMNAGNLLEAGRRLQRRHPDAVLIIAGDDDRQTEGNPGRTSAVRAAAALGCGLVLPEWPSRAPVTLSDFNDLRQWREAHA</sequence>
<feature type="coiled-coil region" evidence="1">
    <location>
        <begin position="79"/>
        <end position="108"/>
    </location>
</feature>
<gene>
    <name evidence="3" type="ORF">CW360_10000</name>
</gene>
<proteinExistence type="predicted"/>
<evidence type="ECO:0000259" key="2">
    <source>
        <dbReference type="Pfam" id="PF13362"/>
    </source>
</evidence>
<comment type="caution">
    <text evidence="3">The sequence shown here is derived from an EMBL/GenBank/DDBJ whole genome shotgun (WGS) entry which is preliminary data.</text>
</comment>
<keyword evidence="1" id="KW-0175">Coiled coil</keyword>
<dbReference type="Proteomes" id="UP000242861">
    <property type="component" value="Unassembled WGS sequence"/>
</dbReference>
<keyword evidence="3" id="KW-0413">Isomerase</keyword>
<name>A0A2I0CNY7_9PSED</name>
<dbReference type="Pfam" id="PF13362">
    <property type="entry name" value="Toprim_3"/>
    <property type="match status" value="1"/>
</dbReference>